<keyword evidence="1" id="KW-1133">Transmembrane helix</keyword>
<dbReference type="PANTHER" id="PTHR43798:SF5">
    <property type="entry name" value="MONOACYLGLYCEROL LIPASE ABHD6"/>
    <property type="match status" value="1"/>
</dbReference>
<proteinExistence type="predicted"/>
<dbReference type="Gene3D" id="3.40.50.1820">
    <property type="entry name" value="alpha/beta hydrolase"/>
    <property type="match status" value="1"/>
</dbReference>
<dbReference type="Proteomes" id="UP001642406">
    <property type="component" value="Unassembled WGS sequence"/>
</dbReference>
<reference evidence="3 4" key="1">
    <citation type="submission" date="2024-01" db="EMBL/GenBank/DDBJ databases">
        <authorList>
            <person name="Allen C."/>
            <person name="Tagirdzhanova G."/>
        </authorList>
    </citation>
    <scope>NUCLEOTIDE SEQUENCE [LARGE SCALE GENOMIC DNA]</scope>
</reference>
<keyword evidence="4" id="KW-1185">Reference proteome</keyword>
<dbReference type="EMBL" id="CAWUHC010000012">
    <property type="protein sequence ID" value="CAK7214577.1"/>
    <property type="molecule type" value="Genomic_DNA"/>
</dbReference>
<evidence type="ECO:0000313" key="3">
    <source>
        <dbReference type="EMBL" id="CAK7214577.1"/>
    </source>
</evidence>
<dbReference type="Pfam" id="PF00561">
    <property type="entry name" value="Abhydrolase_1"/>
    <property type="match status" value="1"/>
</dbReference>
<keyword evidence="1" id="KW-0812">Transmembrane</keyword>
<evidence type="ECO:0000259" key="2">
    <source>
        <dbReference type="Pfam" id="PF00561"/>
    </source>
</evidence>
<dbReference type="PANTHER" id="PTHR43798">
    <property type="entry name" value="MONOACYLGLYCEROL LIPASE"/>
    <property type="match status" value="1"/>
</dbReference>
<evidence type="ECO:0000313" key="4">
    <source>
        <dbReference type="Proteomes" id="UP001642406"/>
    </source>
</evidence>
<accession>A0ABP0B516</accession>
<evidence type="ECO:0000256" key="1">
    <source>
        <dbReference type="SAM" id="Phobius"/>
    </source>
</evidence>
<feature type="domain" description="AB hydrolase-1" evidence="2">
    <location>
        <begin position="32"/>
        <end position="274"/>
    </location>
</feature>
<sequence length="291" mass="32254">MFALDTHEPQITSADGLKIWAAQAGRPAADAPTIVFIPGFSSSSLLFDHQFRDKELLSQYCLITYEPRGQGRSQSPTEASQWASLRQAQDFEAVCQHYGASKVFVAGWSAGCCIVSDIFEHKLGHLVAGLIFMAGMPALALFGGVNYPSVRQYYDPLMDPNTNGDNHGPSISDFLDVVVWKPNRAKMSYTFRSALVGTIAMSSTTVRTASQVESRQDPTNMLCDGPNYESIFIVGDEEEVVQPDAMIAKYKEMFPRVEVARIPEAGHTVYWERPEQTKKAIVDFIERVIKA</sequence>
<dbReference type="InterPro" id="IPR050266">
    <property type="entry name" value="AB_hydrolase_sf"/>
</dbReference>
<name>A0ABP0B516_9PEZI</name>
<feature type="transmembrane region" description="Helical" evidence="1">
    <location>
        <begin position="123"/>
        <end position="142"/>
    </location>
</feature>
<dbReference type="SUPFAM" id="SSF53474">
    <property type="entry name" value="alpha/beta-Hydrolases"/>
    <property type="match status" value="1"/>
</dbReference>
<comment type="caution">
    <text evidence="3">The sequence shown here is derived from an EMBL/GenBank/DDBJ whole genome shotgun (WGS) entry which is preliminary data.</text>
</comment>
<protein>
    <recommendedName>
        <fullName evidence="2">AB hydrolase-1 domain-containing protein</fullName>
    </recommendedName>
</protein>
<gene>
    <name evidence="3" type="ORF">SBRCBS47491_002191</name>
</gene>
<dbReference type="InterPro" id="IPR029058">
    <property type="entry name" value="AB_hydrolase_fold"/>
</dbReference>
<dbReference type="InterPro" id="IPR000073">
    <property type="entry name" value="AB_hydrolase_1"/>
</dbReference>
<keyword evidence="1" id="KW-0472">Membrane</keyword>
<organism evidence="3 4">
    <name type="scientific">Sporothrix bragantina</name>
    <dbReference type="NCBI Taxonomy" id="671064"/>
    <lineage>
        <taxon>Eukaryota</taxon>
        <taxon>Fungi</taxon>
        <taxon>Dikarya</taxon>
        <taxon>Ascomycota</taxon>
        <taxon>Pezizomycotina</taxon>
        <taxon>Sordariomycetes</taxon>
        <taxon>Sordariomycetidae</taxon>
        <taxon>Ophiostomatales</taxon>
        <taxon>Ophiostomataceae</taxon>
        <taxon>Sporothrix</taxon>
    </lineage>
</organism>